<gene>
    <name evidence="1" type="ORF">BDV28DRAFT_145271</name>
</gene>
<protein>
    <submittedName>
        <fullName evidence="1">Uncharacterized protein</fullName>
    </submittedName>
</protein>
<accession>A0A5N6ZHJ8</accession>
<sequence length="73" mass="8179">MSTPQIPDNKTEEYLEGVTFENVPGALNLEDEDPNIYLSPEQDIEERSALSAANPYDNINDENIQYLGDMDDG</sequence>
<evidence type="ECO:0000313" key="1">
    <source>
        <dbReference type="EMBL" id="KAE8356396.1"/>
    </source>
</evidence>
<name>A0A5N6ZHJ8_9EURO</name>
<keyword evidence="2" id="KW-1185">Reference proteome</keyword>
<dbReference type="Proteomes" id="UP000327118">
    <property type="component" value="Unassembled WGS sequence"/>
</dbReference>
<dbReference type="EMBL" id="ML739039">
    <property type="protein sequence ID" value="KAE8356396.1"/>
    <property type="molecule type" value="Genomic_DNA"/>
</dbReference>
<proteinExistence type="predicted"/>
<dbReference type="AlphaFoldDB" id="A0A5N6ZHJ8"/>
<reference evidence="2" key="1">
    <citation type="submission" date="2019-04" db="EMBL/GenBank/DDBJ databases">
        <title>Friends and foes A comparative genomics studyof 23 Aspergillus species from section Flavi.</title>
        <authorList>
            <consortium name="DOE Joint Genome Institute"/>
            <person name="Kjaerbolling I."/>
            <person name="Vesth T."/>
            <person name="Frisvad J.C."/>
            <person name="Nybo J.L."/>
            <person name="Theobald S."/>
            <person name="Kildgaard S."/>
            <person name="Isbrandt T."/>
            <person name="Kuo A."/>
            <person name="Sato A."/>
            <person name="Lyhne E.K."/>
            <person name="Kogle M.E."/>
            <person name="Wiebenga A."/>
            <person name="Kun R.S."/>
            <person name="Lubbers R.J."/>
            <person name="Makela M.R."/>
            <person name="Barry K."/>
            <person name="Chovatia M."/>
            <person name="Clum A."/>
            <person name="Daum C."/>
            <person name="Haridas S."/>
            <person name="He G."/>
            <person name="LaButti K."/>
            <person name="Lipzen A."/>
            <person name="Mondo S."/>
            <person name="Riley R."/>
            <person name="Salamov A."/>
            <person name="Simmons B.A."/>
            <person name="Magnuson J.K."/>
            <person name="Henrissat B."/>
            <person name="Mortensen U.H."/>
            <person name="Larsen T.O."/>
            <person name="Devries R.P."/>
            <person name="Grigoriev I.V."/>
            <person name="Machida M."/>
            <person name="Baker S.E."/>
            <person name="Andersen M.R."/>
        </authorList>
    </citation>
    <scope>NUCLEOTIDE SEQUENCE [LARGE SCALE GENOMIC DNA]</scope>
    <source>
        <strain evidence="2">CBS 553.77</strain>
    </source>
</reference>
<dbReference type="OrthoDB" id="4445798at2759"/>
<evidence type="ECO:0000313" key="2">
    <source>
        <dbReference type="Proteomes" id="UP000327118"/>
    </source>
</evidence>
<organism evidence="1 2">
    <name type="scientific">Aspergillus coremiiformis</name>
    <dbReference type="NCBI Taxonomy" id="138285"/>
    <lineage>
        <taxon>Eukaryota</taxon>
        <taxon>Fungi</taxon>
        <taxon>Dikarya</taxon>
        <taxon>Ascomycota</taxon>
        <taxon>Pezizomycotina</taxon>
        <taxon>Eurotiomycetes</taxon>
        <taxon>Eurotiomycetidae</taxon>
        <taxon>Eurotiales</taxon>
        <taxon>Aspergillaceae</taxon>
        <taxon>Aspergillus</taxon>
        <taxon>Aspergillus subgen. Circumdati</taxon>
    </lineage>
</organism>